<evidence type="ECO:0000313" key="3">
    <source>
        <dbReference type="Proteomes" id="UP000271010"/>
    </source>
</evidence>
<keyword evidence="3" id="KW-1185">Reference proteome</keyword>
<dbReference type="RefSeq" id="WP_123133085.1">
    <property type="nucleotide sequence ID" value="NZ_RJJE01000009.1"/>
</dbReference>
<dbReference type="InterPro" id="IPR024478">
    <property type="entry name" value="HlyB_4HB_MCP"/>
</dbReference>
<feature type="domain" description="Chemotaxis methyl-accepting receptor HlyB-like 4HB MCP" evidence="1">
    <location>
        <begin position="11"/>
        <end position="179"/>
    </location>
</feature>
<evidence type="ECO:0000313" key="2">
    <source>
        <dbReference type="EMBL" id="RNI30004.1"/>
    </source>
</evidence>
<gene>
    <name evidence="2" type="ORF">EFA69_10800</name>
</gene>
<proteinExistence type="predicted"/>
<name>A0A3M9MWT4_9BACT</name>
<sequence>MKWVYSIKHKTRAALLLGVVLVLVLAKNLLDSSHVSQLGSSFAAVYEDRLLVESYIYQLSEHLHEKKMLVEQSYHTGQQQQLPQELKAKNAAILTLVEAYGKTTLTHEEAQFFKAFTQDIDAMQALENKYLAAAGAQEQVKLLVKEQLDAQHRLTKGHLSQLSRIQVAEGKRLNDESKQIIAGSNILTHFELALVVSLGVMIQMLVFASKSQISKFPQKPMLN</sequence>
<protein>
    <recommendedName>
        <fullName evidence="1">Chemotaxis methyl-accepting receptor HlyB-like 4HB MCP domain-containing protein</fullName>
    </recommendedName>
</protein>
<evidence type="ECO:0000259" key="1">
    <source>
        <dbReference type="Pfam" id="PF12729"/>
    </source>
</evidence>
<organism evidence="2 3">
    <name type="scientific">Rufibacter immobilis</name>
    <dbReference type="NCBI Taxonomy" id="1348778"/>
    <lineage>
        <taxon>Bacteria</taxon>
        <taxon>Pseudomonadati</taxon>
        <taxon>Bacteroidota</taxon>
        <taxon>Cytophagia</taxon>
        <taxon>Cytophagales</taxon>
        <taxon>Hymenobacteraceae</taxon>
        <taxon>Rufibacter</taxon>
    </lineage>
</organism>
<dbReference type="Pfam" id="PF12729">
    <property type="entry name" value="4HB_MCP_1"/>
    <property type="match status" value="1"/>
</dbReference>
<accession>A0A3M9MWT4</accession>
<comment type="caution">
    <text evidence="2">The sequence shown here is derived from an EMBL/GenBank/DDBJ whole genome shotgun (WGS) entry which is preliminary data.</text>
</comment>
<dbReference type="OrthoDB" id="1438991at2"/>
<dbReference type="Proteomes" id="UP000271010">
    <property type="component" value="Unassembled WGS sequence"/>
</dbReference>
<dbReference type="AlphaFoldDB" id="A0A3M9MWT4"/>
<dbReference type="EMBL" id="RJJE01000009">
    <property type="protein sequence ID" value="RNI30004.1"/>
    <property type="molecule type" value="Genomic_DNA"/>
</dbReference>
<reference evidence="2 3" key="1">
    <citation type="submission" date="2018-11" db="EMBL/GenBank/DDBJ databases">
        <title>Rufibacter latericius sp. nov., isolated from water in Baiyang Lake.</title>
        <authorList>
            <person name="Yang Y."/>
        </authorList>
    </citation>
    <scope>NUCLEOTIDE SEQUENCE [LARGE SCALE GENOMIC DNA]</scope>
    <source>
        <strain evidence="2 3">MCC P1</strain>
    </source>
</reference>